<comment type="pathway">
    <text evidence="1">Protein modification; [NiFe] hydrogenase maturation.</text>
</comment>
<dbReference type="Gene3D" id="3.30.110.120">
    <property type="match status" value="1"/>
</dbReference>
<dbReference type="EC" id="6.2.-.-" evidence="8"/>
<proteinExistence type="inferred from homology"/>
<dbReference type="NCBIfam" id="TIGR00143">
    <property type="entry name" value="hypF"/>
    <property type="match status" value="1"/>
</dbReference>
<dbReference type="PROSITE" id="PS51163">
    <property type="entry name" value="YRDC"/>
    <property type="match status" value="1"/>
</dbReference>
<evidence type="ECO:0000256" key="5">
    <source>
        <dbReference type="ARBA" id="ARBA00022771"/>
    </source>
</evidence>
<keyword evidence="13" id="KW-1185">Reference proteome</keyword>
<evidence type="ECO:0000313" key="12">
    <source>
        <dbReference type="EMBL" id="GAA1538803.1"/>
    </source>
</evidence>
<comment type="catalytic activity">
    <reaction evidence="9">
        <text>an acyl phosphate + H2O = a carboxylate + phosphate + H(+)</text>
        <dbReference type="Rhea" id="RHEA:14965"/>
        <dbReference type="ChEBI" id="CHEBI:15377"/>
        <dbReference type="ChEBI" id="CHEBI:15378"/>
        <dbReference type="ChEBI" id="CHEBI:29067"/>
        <dbReference type="ChEBI" id="CHEBI:43474"/>
        <dbReference type="ChEBI" id="CHEBI:59918"/>
        <dbReference type="EC" id="3.6.1.7"/>
    </reaction>
</comment>
<evidence type="ECO:0000256" key="4">
    <source>
        <dbReference type="ARBA" id="ARBA00022723"/>
    </source>
</evidence>
<evidence type="ECO:0000256" key="3">
    <source>
        <dbReference type="ARBA" id="ARBA00022598"/>
    </source>
</evidence>
<dbReference type="InterPro" id="IPR055128">
    <property type="entry name" value="HypF_C_2"/>
</dbReference>
<feature type="active site" evidence="9">
    <location>
        <position position="7"/>
    </location>
</feature>
<comment type="catalytic activity">
    <reaction evidence="7">
        <text>C-terminal L-cysteinyl-[HypE protein] + carbamoyl phosphate + ATP + H2O = C-terminal S-carboxamide-L-cysteinyl-[HypE protein] + AMP + phosphate + diphosphate + H(+)</text>
        <dbReference type="Rhea" id="RHEA:55636"/>
        <dbReference type="Rhea" id="RHEA-COMP:14247"/>
        <dbReference type="Rhea" id="RHEA-COMP:14392"/>
        <dbReference type="ChEBI" id="CHEBI:15377"/>
        <dbReference type="ChEBI" id="CHEBI:15378"/>
        <dbReference type="ChEBI" id="CHEBI:30616"/>
        <dbReference type="ChEBI" id="CHEBI:33019"/>
        <dbReference type="ChEBI" id="CHEBI:43474"/>
        <dbReference type="ChEBI" id="CHEBI:58228"/>
        <dbReference type="ChEBI" id="CHEBI:76913"/>
        <dbReference type="ChEBI" id="CHEBI:139126"/>
        <dbReference type="ChEBI" id="CHEBI:456215"/>
    </reaction>
</comment>
<protein>
    <recommendedName>
        <fullName evidence="8">Carbamoyltransferase</fullName>
        <ecNumber evidence="8">6.2.-.-</ecNumber>
    </recommendedName>
</protein>
<evidence type="ECO:0000256" key="6">
    <source>
        <dbReference type="ARBA" id="ARBA00022833"/>
    </source>
</evidence>
<comment type="similarity">
    <text evidence="2 8">Belongs to the carbamoyltransferase HypF family.</text>
</comment>
<dbReference type="Pfam" id="PF22521">
    <property type="entry name" value="HypF_C_2"/>
    <property type="match status" value="1"/>
</dbReference>
<dbReference type="InterPro" id="IPR006070">
    <property type="entry name" value="Sua5-like_dom"/>
</dbReference>
<keyword evidence="4" id="KW-0479">Metal-binding</keyword>
<evidence type="ECO:0000256" key="1">
    <source>
        <dbReference type="ARBA" id="ARBA00004711"/>
    </source>
</evidence>
<dbReference type="Gene3D" id="3.30.420.360">
    <property type="match status" value="1"/>
</dbReference>
<evidence type="ECO:0000259" key="11">
    <source>
        <dbReference type="PROSITE" id="PS51163"/>
    </source>
</evidence>
<dbReference type="Pfam" id="PF00708">
    <property type="entry name" value="Acylphosphatase"/>
    <property type="match status" value="1"/>
</dbReference>
<dbReference type="PIRSF" id="PIRSF006256">
    <property type="entry name" value="CMPcnvr_hdrg_mat"/>
    <property type="match status" value="1"/>
</dbReference>
<dbReference type="InterPro" id="IPR004421">
    <property type="entry name" value="Carbamoyltransferase_HypF"/>
</dbReference>
<dbReference type="InterPro" id="IPR001792">
    <property type="entry name" value="Acylphosphatase-like_dom"/>
</dbReference>
<organism evidence="12 13">
    <name type="scientific">Dactylosporangium maewongense</name>
    <dbReference type="NCBI Taxonomy" id="634393"/>
    <lineage>
        <taxon>Bacteria</taxon>
        <taxon>Bacillati</taxon>
        <taxon>Actinomycetota</taxon>
        <taxon>Actinomycetes</taxon>
        <taxon>Micromonosporales</taxon>
        <taxon>Micromonosporaceae</taxon>
        <taxon>Dactylosporangium</taxon>
    </lineage>
</organism>
<dbReference type="Gene3D" id="3.90.870.50">
    <property type="match status" value="1"/>
</dbReference>
<keyword evidence="6" id="KW-0862">Zinc</keyword>
<feature type="active site" evidence="9">
    <location>
        <position position="25"/>
    </location>
</feature>
<dbReference type="InterPro" id="IPR051060">
    <property type="entry name" value="Carbamoyltrans_HypF-like"/>
</dbReference>
<dbReference type="SUPFAM" id="SSF54975">
    <property type="entry name" value="Acylphosphatase/BLUF domain-like"/>
    <property type="match status" value="1"/>
</dbReference>
<evidence type="ECO:0000313" key="13">
    <source>
        <dbReference type="Proteomes" id="UP001501470"/>
    </source>
</evidence>
<gene>
    <name evidence="12" type="primary">hypF</name>
    <name evidence="12" type="ORF">GCM10009827_067510</name>
</gene>
<keyword evidence="9" id="KW-0378">Hydrolase</keyword>
<comment type="caution">
    <text evidence="12">The sequence shown here is derived from an EMBL/GenBank/DDBJ whole genome shotgun (WGS) entry which is preliminary data.</text>
</comment>
<dbReference type="Pfam" id="PF17788">
    <property type="entry name" value="HypF_C"/>
    <property type="match status" value="1"/>
</dbReference>
<dbReference type="Pfam" id="PF01300">
    <property type="entry name" value="Sua5_yciO_yrdC"/>
    <property type="match status" value="1"/>
</dbReference>
<dbReference type="InterPro" id="IPR036046">
    <property type="entry name" value="Acylphosphatase-like_dom_sf"/>
</dbReference>
<evidence type="ECO:0000259" key="10">
    <source>
        <dbReference type="PROSITE" id="PS51160"/>
    </source>
</evidence>
<evidence type="ECO:0000256" key="9">
    <source>
        <dbReference type="PROSITE-ProRule" id="PRU00520"/>
    </source>
</evidence>
<feature type="domain" description="Acylphosphatase-like" evidence="10">
    <location>
        <begin position="1"/>
        <end position="85"/>
    </location>
</feature>
<dbReference type="Proteomes" id="UP001501470">
    <property type="component" value="Unassembled WGS sequence"/>
</dbReference>
<accession>A0ABN2BDE2</accession>
<dbReference type="EMBL" id="BAAAQD010000015">
    <property type="protein sequence ID" value="GAA1538803.1"/>
    <property type="molecule type" value="Genomic_DNA"/>
</dbReference>
<dbReference type="Pfam" id="PF07503">
    <property type="entry name" value="zf-HYPF"/>
    <property type="match status" value="2"/>
</dbReference>
<dbReference type="InterPro" id="IPR011125">
    <property type="entry name" value="Znf_HypF"/>
</dbReference>
<name>A0ABN2BDE2_9ACTN</name>
<dbReference type="InterPro" id="IPR017945">
    <property type="entry name" value="DHBP_synth_RibB-like_a/b_dom"/>
</dbReference>
<dbReference type="PROSITE" id="PS51160">
    <property type="entry name" value="ACYLPHOSPHATASE_3"/>
    <property type="match status" value="1"/>
</dbReference>
<evidence type="ECO:0000256" key="2">
    <source>
        <dbReference type="ARBA" id="ARBA00008097"/>
    </source>
</evidence>
<dbReference type="SUPFAM" id="SSF55821">
    <property type="entry name" value="YrdC/RibB"/>
    <property type="match status" value="1"/>
</dbReference>
<evidence type="ECO:0000256" key="8">
    <source>
        <dbReference type="PIRNR" id="PIRNR006256"/>
    </source>
</evidence>
<feature type="domain" description="YrdC-like" evidence="11">
    <location>
        <begin position="196"/>
        <end position="381"/>
    </location>
</feature>
<reference evidence="12 13" key="1">
    <citation type="journal article" date="2019" name="Int. J. Syst. Evol. Microbiol.">
        <title>The Global Catalogue of Microorganisms (GCM) 10K type strain sequencing project: providing services to taxonomists for standard genome sequencing and annotation.</title>
        <authorList>
            <consortium name="The Broad Institute Genomics Platform"/>
            <consortium name="The Broad Institute Genome Sequencing Center for Infectious Disease"/>
            <person name="Wu L."/>
            <person name="Ma J."/>
        </authorList>
    </citation>
    <scope>NUCLEOTIDE SEQUENCE [LARGE SCALE GENOMIC DNA]</scope>
    <source>
        <strain evidence="12 13">JCM 15933</strain>
    </source>
</reference>
<dbReference type="PANTHER" id="PTHR42959:SF1">
    <property type="entry name" value="CARBAMOYLTRANSFERASE HYPF"/>
    <property type="match status" value="1"/>
</dbReference>
<dbReference type="InterPro" id="IPR041440">
    <property type="entry name" value="HypF_C"/>
</dbReference>
<keyword evidence="3" id="KW-0436">Ligase</keyword>
<keyword evidence="5" id="KW-0863">Zinc-finger</keyword>
<evidence type="ECO:0000256" key="7">
    <source>
        <dbReference type="ARBA" id="ARBA00048220"/>
    </source>
</evidence>
<sequence length="758" mass="79020">MQGVGFRPFLYRLARGLGLDGCVRNDGGVVVIEAAGPAEALRALVARLRTEAPVQARVADVRVSELHGRAPAPGTGFRVGLSIRPRPAGAAPGRIPPDLGTCDRCLAELFDPGDRRHRYPFVNCTDCGPRATIVDALPYDRARTSMREFPMCAGCAAEYADPADRRFHAEPIACPACGPRLAWHGVCDTVAAAHGDDALAAAEHLIRRGGVVALKGLGGYQLVCDATDGTAVARLRERKHRPAKPFAVMVDGVATARRLARVGGAEAALLTSPARPVVLLAPLAGGLVADAVAPGVPRLGLFLPTTPLHHLLLADLAHPLVVTSGNVSDEPIVVDDDEARRRLAGIADGFLGHDRAIRSRYDDSVTRVVAGRASLVRRARGYAPEPIALPVPARTPLLAVGAQLKHTFTLAAGGTAFVGPHTGDLEQQATMEAFTANLAQLSRVVGVTPGAVAHDLHPGYLSTQYAAALPVGRRIAVQHHHAHVASCAAEHGVTGRFIGVAYDGLGLGDDGTLWGGEVFVADLASYRRVARFARAPLPGGEAAVRRPARMALGYLFGSELPDERVPRAAEPFLRRLPDREVVTVRRMVERGVNCPVASSAGRLFDAVAALLGVRDDATYEGEAAVALEALAAGFAGAPELPWRLTARDGLVVYDPSPTLLALLDAARDGAGAGPLAAGFHATIAAVTVALCADVAARHGLRTVCLSGGVMQNQLLVEAVVGGLAAAGLEPLVNELVPGNDGGISYGQAAVAAARVRKR</sequence>
<dbReference type="PANTHER" id="PTHR42959">
    <property type="entry name" value="CARBAMOYLTRANSFERASE"/>
    <property type="match status" value="1"/>
</dbReference>
<dbReference type="Gene3D" id="3.30.420.40">
    <property type="match status" value="1"/>
</dbReference>